<proteinExistence type="predicted"/>
<sequence length="720" mass="74275">MTTRRGRRSPGERLPALLLVVALLLVAGAWTLTAGAAGDDRLQQAPVVLVGPDVVTAAVASEVEAMPGSELAVGGTDDLDRARARLADGEVVAVLVIDLAGTQDRLLLSDDHAPARDRALVAQARSIADARDRTVVVERGDRLSAAVPAATTTSLLAVAAGFALVVVVSMVWGPVPRTFRRGVVRVAGIGALGVAAGLLATALASPRAGAVVLAAVVASGLVTLACEALAGLRGLLVAAALLLVLPLPLVLAGDPWLLAQPWRTVTAWTIVGAATDALSPAVATTTVAWRSGVVLAGSAVLALLVLLSTRLVLRRLAREASPDDDPSLAPAPWRRQMAVLAVTLMASTTAVLTVGLPGNPPPVAPRVSLASTTECVGPGKVDDIDDLNRIADLRATDAFQGGDVGASATLQDGRTVWMFGDTLRGPDAGGARFVRNSMLVVAPDCLQVVVARSGGAIIPDRDGGVGYWPMSVAVLAQPGYDLVEVTAQRVRTTDPDDPFGFENVGPAVATFVVPVGGVPQLVGTTDVGPDDADTTRPMWGAATTLADGWLYLYGTARPADPAPGTGFSLQVARTRPADVNDPSTWTYWDGATWGRDPADAAALIGATEGTSQTLSVFERDGTWYAVSKRGEVLGSDLVVWTAPAPTGPFTAGPPVAELPSDPDGGLLRYMPLAHPDLLPEDGDVVVSYSRNSTDLGAVLEDPLLYRPRFIRVPLPGPSAS</sequence>
<feature type="transmembrane region" description="Helical" evidence="1">
    <location>
        <begin position="210"/>
        <end position="230"/>
    </location>
</feature>
<comment type="caution">
    <text evidence="3">The sequence shown here is derived from an EMBL/GenBank/DDBJ whole genome shotgun (WGS) entry which is preliminary data.</text>
</comment>
<keyword evidence="1" id="KW-1133">Transmembrane helix</keyword>
<dbReference type="Proteomes" id="UP001239215">
    <property type="component" value="Unassembled WGS sequence"/>
</dbReference>
<evidence type="ECO:0000313" key="4">
    <source>
        <dbReference type="Proteomes" id="UP001239215"/>
    </source>
</evidence>
<feature type="transmembrane region" description="Helical" evidence="1">
    <location>
        <begin position="155"/>
        <end position="175"/>
    </location>
</feature>
<organism evidence="3 4">
    <name type="scientific">Nocardioides zeae</name>
    <dbReference type="NCBI Taxonomy" id="1457234"/>
    <lineage>
        <taxon>Bacteria</taxon>
        <taxon>Bacillati</taxon>
        <taxon>Actinomycetota</taxon>
        <taxon>Actinomycetes</taxon>
        <taxon>Propionibacteriales</taxon>
        <taxon>Nocardioidaceae</taxon>
        <taxon>Nocardioides</taxon>
    </lineage>
</organism>
<feature type="transmembrane region" description="Helical" evidence="1">
    <location>
        <begin position="337"/>
        <end position="356"/>
    </location>
</feature>
<name>A0AAJ1U632_9ACTN</name>
<feature type="transmembrane region" description="Helical" evidence="1">
    <location>
        <begin position="235"/>
        <end position="253"/>
    </location>
</feature>
<reference evidence="3" key="1">
    <citation type="submission" date="2023-07" db="EMBL/GenBank/DDBJ databases">
        <title>Functional and genomic diversity of the sorghum phyllosphere microbiome.</title>
        <authorList>
            <person name="Shade A."/>
        </authorList>
    </citation>
    <scope>NUCLEOTIDE SEQUENCE</scope>
    <source>
        <strain evidence="3">SORGH_AS_1067</strain>
    </source>
</reference>
<dbReference type="EMBL" id="JAUTAN010000001">
    <property type="protein sequence ID" value="MDQ1103917.1"/>
    <property type="molecule type" value="Genomic_DNA"/>
</dbReference>
<keyword evidence="1" id="KW-0812">Transmembrane</keyword>
<dbReference type="RefSeq" id="WP_307199312.1">
    <property type="nucleotide sequence ID" value="NZ_JAUTAN010000001.1"/>
</dbReference>
<evidence type="ECO:0000259" key="2">
    <source>
        <dbReference type="Pfam" id="PF13810"/>
    </source>
</evidence>
<feature type="transmembrane region" description="Helical" evidence="1">
    <location>
        <begin position="287"/>
        <end position="308"/>
    </location>
</feature>
<accession>A0AAJ1U632</accession>
<gene>
    <name evidence="3" type="ORF">QE405_001201</name>
</gene>
<protein>
    <recommendedName>
        <fullName evidence="2">DUF4185 domain-containing protein</fullName>
    </recommendedName>
</protein>
<feature type="domain" description="DUF4185" evidence="2">
    <location>
        <begin position="541"/>
        <end position="676"/>
    </location>
</feature>
<dbReference type="InterPro" id="IPR025442">
    <property type="entry name" value="DUF4185"/>
</dbReference>
<evidence type="ECO:0000313" key="3">
    <source>
        <dbReference type="EMBL" id="MDQ1103917.1"/>
    </source>
</evidence>
<feature type="transmembrane region" description="Helical" evidence="1">
    <location>
        <begin position="182"/>
        <end position="204"/>
    </location>
</feature>
<evidence type="ECO:0000256" key="1">
    <source>
        <dbReference type="SAM" id="Phobius"/>
    </source>
</evidence>
<dbReference type="AlphaFoldDB" id="A0AAJ1U632"/>
<dbReference type="Pfam" id="PF13810">
    <property type="entry name" value="DUF4185"/>
    <property type="match status" value="1"/>
</dbReference>
<keyword evidence="1" id="KW-0472">Membrane</keyword>